<reference evidence="1" key="1">
    <citation type="submission" date="2014-11" db="EMBL/GenBank/DDBJ databases">
        <authorList>
            <person name="Amaro Gonzalez C."/>
        </authorList>
    </citation>
    <scope>NUCLEOTIDE SEQUENCE</scope>
</reference>
<accession>A0A0E9T4V3</accession>
<dbReference type="EMBL" id="GBXM01060577">
    <property type="protein sequence ID" value="JAH48000.1"/>
    <property type="molecule type" value="Transcribed_RNA"/>
</dbReference>
<sequence length="33" mass="3644">MLTKACFNTVFGQQCSYMTSGISVLARQTKICL</sequence>
<protein>
    <submittedName>
        <fullName evidence="1">Uncharacterized protein</fullName>
    </submittedName>
</protein>
<dbReference type="AlphaFoldDB" id="A0A0E9T4V3"/>
<reference evidence="1" key="2">
    <citation type="journal article" date="2015" name="Fish Shellfish Immunol.">
        <title>Early steps in the European eel (Anguilla anguilla)-Vibrio vulnificus interaction in the gills: Role of the RtxA13 toxin.</title>
        <authorList>
            <person name="Callol A."/>
            <person name="Pajuelo D."/>
            <person name="Ebbesson L."/>
            <person name="Teles M."/>
            <person name="MacKenzie S."/>
            <person name="Amaro C."/>
        </authorList>
    </citation>
    <scope>NUCLEOTIDE SEQUENCE</scope>
</reference>
<evidence type="ECO:0000313" key="1">
    <source>
        <dbReference type="EMBL" id="JAH48000.1"/>
    </source>
</evidence>
<organism evidence="1">
    <name type="scientific">Anguilla anguilla</name>
    <name type="common">European freshwater eel</name>
    <name type="synonym">Muraena anguilla</name>
    <dbReference type="NCBI Taxonomy" id="7936"/>
    <lineage>
        <taxon>Eukaryota</taxon>
        <taxon>Metazoa</taxon>
        <taxon>Chordata</taxon>
        <taxon>Craniata</taxon>
        <taxon>Vertebrata</taxon>
        <taxon>Euteleostomi</taxon>
        <taxon>Actinopterygii</taxon>
        <taxon>Neopterygii</taxon>
        <taxon>Teleostei</taxon>
        <taxon>Anguilliformes</taxon>
        <taxon>Anguillidae</taxon>
        <taxon>Anguilla</taxon>
    </lineage>
</organism>
<name>A0A0E9T4V3_ANGAN</name>
<proteinExistence type="predicted"/>